<gene>
    <name evidence="4" type="ORF">D5F11_001755</name>
</gene>
<evidence type="ECO:0000313" key="5">
    <source>
        <dbReference type="Proteomes" id="UP000287296"/>
    </source>
</evidence>
<keyword evidence="2" id="KW-0732">Signal</keyword>
<sequence>MKRKMLLSTIILPFLLMGCSQSQSKEDYGTPSSTAASVTDFADRTVTFEHVPERIVALSNGDMDIVYAFGDEVVGRPNSNGAIAIKEAENAEEVGSTHSIDIEKITALQPDVVLGGYPMNLKDVPAIEGTGAKVILTGANSVDDIKKQVGLLGEVLGKEDKSKEIIADIDHKVEEIQSELPEEKPRVLLVYGAPGTNMAALPNSLSGNLLEMAGGENIASDYPGLDSYPQYAQLNTERIIESNPEIILLMSHGNPEEVKDSFMNEMKKNAGWKDLDAVKNDRFIILPSELFGTNPGTQVTESLEFLQKTFKEMK</sequence>
<evidence type="ECO:0000256" key="2">
    <source>
        <dbReference type="SAM" id="SignalP"/>
    </source>
</evidence>
<dbReference type="Pfam" id="PF01497">
    <property type="entry name" value="Peripla_BP_2"/>
    <property type="match status" value="1"/>
</dbReference>
<proteinExistence type="inferred from homology"/>
<dbReference type="Proteomes" id="UP000287296">
    <property type="component" value="Unassembled WGS sequence"/>
</dbReference>
<evidence type="ECO:0000256" key="1">
    <source>
        <dbReference type="ARBA" id="ARBA00008814"/>
    </source>
</evidence>
<comment type="similarity">
    <text evidence="1">Belongs to the bacterial solute-binding protein 8 family.</text>
</comment>
<evidence type="ECO:0000259" key="3">
    <source>
        <dbReference type="PROSITE" id="PS50983"/>
    </source>
</evidence>
<dbReference type="AlphaFoldDB" id="A0A429XDU4"/>
<dbReference type="PANTHER" id="PTHR30535">
    <property type="entry name" value="VITAMIN B12-BINDING PROTEIN"/>
    <property type="match status" value="1"/>
</dbReference>
<dbReference type="PANTHER" id="PTHR30535:SF34">
    <property type="entry name" value="MOLYBDATE-BINDING PROTEIN MOLA"/>
    <property type="match status" value="1"/>
</dbReference>
<dbReference type="SUPFAM" id="SSF53807">
    <property type="entry name" value="Helical backbone' metal receptor"/>
    <property type="match status" value="1"/>
</dbReference>
<feature type="chain" id="PRO_5038525451" evidence="2">
    <location>
        <begin position="25"/>
        <end position="314"/>
    </location>
</feature>
<dbReference type="PROSITE" id="PS51257">
    <property type="entry name" value="PROKAR_LIPOPROTEIN"/>
    <property type="match status" value="1"/>
</dbReference>
<organism evidence="4 5">
    <name type="scientific">Siminovitchia terrae</name>
    <name type="common">Bacillus terrae</name>
    <dbReference type="NCBI Taxonomy" id="1914933"/>
    <lineage>
        <taxon>Bacteria</taxon>
        <taxon>Bacillati</taxon>
        <taxon>Bacillota</taxon>
        <taxon>Bacilli</taxon>
        <taxon>Bacillales</taxon>
        <taxon>Bacillaceae</taxon>
        <taxon>Siminovitchia</taxon>
    </lineage>
</organism>
<name>A0A429XDU4_SIMTE</name>
<accession>A0A429XDU4</accession>
<dbReference type="EMBL" id="QYTW02000001">
    <property type="protein sequence ID" value="RST61627.1"/>
    <property type="molecule type" value="Genomic_DNA"/>
</dbReference>
<reference evidence="4 5" key="1">
    <citation type="submission" date="2018-12" db="EMBL/GenBank/DDBJ databases">
        <authorList>
            <person name="Sun L."/>
            <person name="Chen Z."/>
        </authorList>
    </citation>
    <scope>NUCLEOTIDE SEQUENCE [LARGE SCALE GENOMIC DNA]</scope>
    <source>
        <strain evidence="4 5">LMG 29736</strain>
    </source>
</reference>
<comment type="caution">
    <text evidence="4">The sequence shown here is derived from an EMBL/GenBank/DDBJ whole genome shotgun (WGS) entry which is preliminary data.</text>
</comment>
<dbReference type="OrthoDB" id="9816357at2"/>
<dbReference type="InterPro" id="IPR050902">
    <property type="entry name" value="ABC_Transporter_SBP"/>
</dbReference>
<dbReference type="Gene3D" id="3.40.50.1980">
    <property type="entry name" value="Nitrogenase molybdenum iron protein domain"/>
    <property type="match status" value="2"/>
</dbReference>
<protein>
    <submittedName>
        <fullName evidence="4">ABC transporter substrate-binding protein</fullName>
    </submittedName>
</protein>
<dbReference type="PROSITE" id="PS50983">
    <property type="entry name" value="FE_B12_PBP"/>
    <property type="match status" value="1"/>
</dbReference>
<evidence type="ECO:0000313" key="4">
    <source>
        <dbReference type="EMBL" id="RST61627.1"/>
    </source>
</evidence>
<dbReference type="RefSeq" id="WP_120115778.1">
    <property type="nucleotide sequence ID" value="NZ_DAMDJW010000016.1"/>
</dbReference>
<feature type="domain" description="Fe/B12 periplasmic-binding" evidence="3">
    <location>
        <begin position="54"/>
        <end position="314"/>
    </location>
</feature>
<feature type="signal peptide" evidence="2">
    <location>
        <begin position="1"/>
        <end position="24"/>
    </location>
</feature>
<dbReference type="GO" id="GO:0071281">
    <property type="term" value="P:cellular response to iron ion"/>
    <property type="evidence" value="ECO:0007669"/>
    <property type="project" value="TreeGrafter"/>
</dbReference>
<dbReference type="InterPro" id="IPR002491">
    <property type="entry name" value="ABC_transptr_periplasmic_BD"/>
</dbReference>